<dbReference type="InterPro" id="IPR027417">
    <property type="entry name" value="P-loop_NTPase"/>
</dbReference>
<dbReference type="SMART" id="SM00487">
    <property type="entry name" value="DEXDc"/>
    <property type="match status" value="1"/>
</dbReference>
<keyword evidence="4" id="KW-0067">ATP-binding</keyword>
<proteinExistence type="predicted"/>
<dbReference type="EMBL" id="NHRY01000049">
    <property type="protein sequence ID" value="PPQ37304.1"/>
    <property type="molecule type" value="Genomic_DNA"/>
</dbReference>
<keyword evidence="9" id="KW-1185">Reference proteome</keyword>
<dbReference type="InterPro" id="IPR057342">
    <property type="entry name" value="DEXDc_RapA"/>
</dbReference>
<dbReference type="CDD" id="cd18011">
    <property type="entry name" value="DEXDc_RapA"/>
    <property type="match status" value="1"/>
</dbReference>
<dbReference type="Gene3D" id="1.25.40.10">
    <property type="entry name" value="Tetratricopeptide repeat domain"/>
    <property type="match status" value="1"/>
</dbReference>
<dbReference type="InterPro" id="IPR049730">
    <property type="entry name" value="SNF2/RAD54-like_C"/>
</dbReference>
<gene>
    <name evidence="8" type="ORF">CCS01_03650</name>
</gene>
<feature type="domain" description="Helicase ATP-binding" evidence="6">
    <location>
        <begin position="281"/>
        <end position="441"/>
    </location>
</feature>
<keyword evidence="2" id="KW-0378">Hydrolase</keyword>
<dbReference type="AlphaFoldDB" id="A0A2S6NML0"/>
<feature type="compositionally biased region" description="Basic and acidic residues" evidence="5">
    <location>
        <begin position="1"/>
        <end position="15"/>
    </location>
</feature>
<feature type="domain" description="Helicase C-terminal" evidence="7">
    <location>
        <begin position="576"/>
        <end position="730"/>
    </location>
</feature>
<evidence type="ECO:0000256" key="2">
    <source>
        <dbReference type="ARBA" id="ARBA00022801"/>
    </source>
</evidence>
<evidence type="ECO:0000313" key="8">
    <source>
        <dbReference type="EMBL" id="PPQ37304.1"/>
    </source>
</evidence>
<dbReference type="PANTHER" id="PTHR10799">
    <property type="entry name" value="SNF2/RAD54 HELICASE FAMILY"/>
    <property type="match status" value="1"/>
</dbReference>
<dbReference type="GO" id="GO:0005524">
    <property type="term" value="F:ATP binding"/>
    <property type="evidence" value="ECO:0007669"/>
    <property type="project" value="UniProtKB-KW"/>
</dbReference>
<feature type="region of interest" description="Disordered" evidence="5">
    <location>
        <begin position="174"/>
        <end position="197"/>
    </location>
</feature>
<evidence type="ECO:0000259" key="7">
    <source>
        <dbReference type="PROSITE" id="PS51194"/>
    </source>
</evidence>
<dbReference type="Pfam" id="PF00176">
    <property type="entry name" value="SNF2-rel_dom"/>
    <property type="match status" value="1"/>
</dbReference>
<evidence type="ECO:0000256" key="1">
    <source>
        <dbReference type="ARBA" id="ARBA00022741"/>
    </source>
</evidence>
<dbReference type="OrthoDB" id="9814088at2"/>
<evidence type="ECO:0000256" key="4">
    <source>
        <dbReference type="ARBA" id="ARBA00022840"/>
    </source>
</evidence>
<dbReference type="Proteomes" id="UP000239724">
    <property type="component" value="Unassembled WGS sequence"/>
</dbReference>
<reference evidence="8 9" key="1">
    <citation type="journal article" date="2018" name="Arch. Microbiol.">
        <title>New insights into the metabolic potential of the phototrophic purple bacterium Rhodopila globiformis DSM 161(T) from its draft genome sequence and evidence for a vanadium-dependent nitrogenase.</title>
        <authorList>
            <person name="Imhoff J.F."/>
            <person name="Rahn T."/>
            <person name="Kunzel S."/>
            <person name="Neulinger S.C."/>
        </authorList>
    </citation>
    <scope>NUCLEOTIDE SEQUENCE [LARGE SCALE GENOMIC DNA]</scope>
    <source>
        <strain evidence="8 9">DSM 161</strain>
    </source>
</reference>
<keyword evidence="1" id="KW-0547">Nucleotide-binding</keyword>
<evidence type="ECO:0008006" key="10">
    <source>
        <dbReference type="Google" id="ProtNLM"/>
    </source>
</evidence>
<dbReference type="InterPro" id="IPR011990">
    <property type="entry name" value="TPR-like_helical_dom_sf"/>
</dbReference>
<dbReference type="CDD" id="cd18793">
    <property type="entry name" value="SF2_C_SNF"/>
    <property type="match status" value="1"/>
</dbReference>
<evidence type="ECO:0000256" key="5">
    <source>
        <dbReference type="SAM" id="MobiDB-lite"/>
    </source>
</evidence>
<dbReference type="PROSITE" id="PS51192">
    <property type="entry name" value="HELICASE_ATP_BIND_1"/>
    <property type="match status" value="1"/>
</dbReference>
<protein>
    <recommendedName>
        <fullName evidence="10">Helicase SNF2</fullName>
    </recommendedName>
</protein>
<comment type="caution">
    <text evidence="8">The sequence shown here is derived from an EMBL/GenBank/DDBJ whole genome shotgun (WGS) entry which is preliminary data.</text>
</comment>
<dbReference type="RefSeq" id="WP_104517483.1">
    <property type="nucleotide sequence ID" value="NZ_NHRY01000049.1"/>
</dbReference>
<dbReference type="InterPro" id="IPR014001">
    <property type="entry name" value="Helicase_ATP-bd"/>
</dbReference>
<evidence type="ECO:0000256" key="3">
    <source>
        <dbReference type="ARBA" id="ARBA00022806"/>
    </source>
</evidence>
<name>A0A2S6NML0_RHOGL</name>
<accession>A0A2S6NML0</accession>
<evidence type="ECO:0000259" key="6">
    <source>
        <dbReference type="PROSITE" id="PS51192"/>
    </source>
</evidence>
<feature type="region of interest" description="Disordered" evidence="5">
    <location>
        <begin position="1"/>
        <end position="36"/>
    </location>
</feature>
<dbReference type="Gene3D" id="3.40.50.300">
    <property type="entry name" value="P-loop containing nucleotide triphosphate hydrolases"/>
    <property type="match status" value="1"/>
</dbReference>
<dbReference type="Gene3D" id="3.40.50.10810">
    <property type="entry name" value="Tandem AAA-ATPase domain"/>
    <property type="match status" value="1"/>
</dbReference>
<dbReference type="Pfam" id="PF00271">
    <property type="entry name" value="Helicase_C"/>
    <property type="match status" value="1"/>
</dbReference>
<dbReference type="PROSITE" id="PS51194">
    <property type="entry name" value="HELICASE_CTER"/>
    <property type="match status" value="1"/>
</dbReference>
<dbReference type="InterPro" id="IPR038718">
    <property type="entry name" value="SNF2-like_sf"/>
</dbReference>
<organism evidence="8 9">
    <name type="scientific">Rhodopila globiformis</name>
    <name type="common">Rhodopseudomonas globiformis</name>
    <dbReference type="NCBI Taxonomy" id="1071"/>
    <lineage>
        <taxon>Bacteria</taxon>
        <taxon>Pseudomonadati</taxon>
        <taxon>Pseudomonadota</taxon>
        <taxon>Alphaproteobacteria</taxon>
        <taxon>Acetobacterales</taxon>
        <taxon>Acetobacteraceae</taxon>
        <taxon>Rhodopila</taxon>
    </lineage>
</organism>
<dbReference type="InterPro" id="IPR000330">
    <property type="entry name" value="SNF2_N"/>
</dbReference>
<feature type="compositionally biased region" description="Low complexity" evidence="5">
    <location>
        <begin position="183"/>
        <end position="194"/>
    </location>
</feature>
<evidence type="ECO:0000313" key="9">
    <source>
        <dbReference type="Proteomes" id="UP000239724"/>
    </source>
</evidence>
<sequence length="787" mass="87380">MDDQPTNRRSADDTARNQGRRPAAQDDLLGGTAPAPDKHDRDYWEIEIRTLLAARSPRCMLVAEQALTACPGDPELLLLAALTALANDDPERAHRMLKRFRKRWATAKDAELLTALALGQQKQYAKAMTVLRESKLETDRAALAAFIGDSFMRDWLLGSLDEIRRKAALANILKGPARPPARPGTKPAARAAAKPPRPAPVLPALPTVADLPKLEAHFDMAYDLANVDAIATTEPRPDPAAFHLRSELVRLSLFEGFDELLCLPVLHDVEAHWYQIETVRKVLKQYRGRVLLADEVGLGKTIEAGMVLKEYILRGMAERILILTPASLVGQWRDEMESKFGIDCATTHDPLLRADPGAFWAQPRVIASIAAARRKEHAEILAGLHYDVVAVDEAHHLRDQSSASYQLVNRLQKRFLLLLSATPVQNSLLELYNLLTLLQPGIFKTQKEFRQAYMVPGKPREPVNREKLRDLMRGVMVRNTRAVVALKLPRRHASTLRATPEEAEARCYADLTALVREMAAGSNEGAHRLSLQHVLAAAGSSPAAASAAIARFAERHPKDKRWADLLKRTKALPAGAKQAALLRLLAQNPAEKKLVFVHQRDTLHHLADVLRQRKMSFATFSGDMTGPQKDAAVESFRDSVPVLLCTESGGEGRNLQFCNTLINFDIPWNPMAIEQRIGRIDRIGQVREVFIFNLVTAGTIEDSVLRILDEKINMFELVVGEVGAILGEIDEQQDFSTLVLEAWLETTEQGRAEAFSKLEAQVLAARKDYEGIKQLDDALFGNELDAA</sequence>
<dbReference type="GO" id="GO:0016787">
    <property type="term" value="F:hydrolase activity"/>
    <property type="evidence" value="ECO:0007669"/>
    <property type="project" value="UniProtKB-KW"/>
</dbReference>
<dbReference type="InterPro" id="IPR001650">
    <property type="entry name" value="Helicase_C-like"/>
</dbReference>
<dbReference type="SMART" id="SM00490">
    <property type="entry name" value="HELICc"/>
    <property type="match status" value="1"/>
</dbReference>
<dbReference type="SUPFAM" id="SSF52540">
    <property type="entry name" value="P-loop containing nucleoside triphosphate hydrolases"/>
    <property type="match status" value="2"/>
</dbReference>
<dbReference type="GO" id="GO:0004386">
    <property type="term" value="F:helicase activity"/>
    <property type="evidence" value="ECO:0007669"/>
    <property type="project" value="UniProtKB-KW"/>
</dbReference>
<keyword evidence="3" id="KW-0347">Helicase</keyword>